<dbReference type="GO" id="GO:0003700">
    <property type="term" value="F:DNA-binding transcription factor activity"/>
    <property type="evidence" value="ECO:0007669"/>
    <property type="project" value="InterPro"/>
</dbReference>
<evidence type="ECO:0000256" key="2">
    <source>
        <dbReference type="ARBA" id="ARBA00023125"/>
    </source>
</evidence>
<reference evidence="7 8" key="1">
    <citation type="submission" date="2020-10" db="EMBL/GenBank/DDBJ databases">
        <title>The Coptis chinensis genome and diversification of protoberbering-type alkaloids.</title>
        <authorList>
            <person name="Wang B."/>
            <person name="Shu S."/>
            <person name="Song C."/>
            <person name="Liu Y."/>
        </authorList>
    </citation>
    <scope>NUCLEOTIDE SEQUENCE [LARGE SCALE GENOMIC DNA]</scope>
    <source>
        <strain evidence="7">HL-2020</strain>
        <tissue evidence="7">Leaf</tissue>
    </source>
</reference>
<comment type="caution">
    <text evidence="7">The sequence shown here is derived from an EMBL/GenBank/DDBJ whole genome shotgun (WGS) entry which is preliminary data.</text>
</comment>
<dbReference type="SUPFAM" id="SSF101941">
    <property type="entry name" value="NAC domain"/>
    <property type="match status" value="1"/>
</dbReference>
<feature type="domain" description="NAC" evidence="6">
    <location>
        <begin position="55"/>
        <end position="215"/>
    </location>
</feature>
<dbReference type="EMBL" id="JADFTS010000005">
    <property type="protein sequence ID" value="KAF9606288.1"/>
    <property type="molecule type" value="Genomic_DNA"/>
</dbReference>
<feature type="compositionally biased region" description="Basic and acidic residues" evidence="5">
    <location>
        <begin position="284"/>
        <end position="294"/>
    </location>
</feature>
<dbReference type="Gene3D" id="2.170.150.80">
    <property type="entry name" value="NAC domain"/>
    <property type="match status" value="1"/>
</dbReference>
<proteinExistence type="predicted"/>
<dbReference type="OrthoDB" id="643388at2759"/>
<dbReference type="Proteomes" id="UP000631114">
    <property type="component" value="Unassembled WGS sequence"/>
</dbReference>
<dbReference type="AlphaFoldDB" id="A0A835HXQ7"/>
<evidence type="ECO:0000256" key="1">
    <source>
        <dbReference type="ARBA" id="ARBA00023015"/>
    </source>
</evidence>
<dbReference type="GO" id="GO:0000976">
    <property type="term" value="F:transcription cis-regulatory region binding"/>
    <property type="evidence" value="ECO:0007669"/>
    <property type="project" value="TreeGrafter"/>
</dbReference>
<name>A0A835HXQ7_9MAGN</name>
<gene>
    <name evidence="7" type="ORF">IFM89_024291</name>
</gene>
<evidence type="ECO:0000259" key="6">
    <source>
        <dbReference type="PROSITE" id="PS51005"/>
    </source>
</evidence>
<dbReference type="InterPro" id="IPR036093">
    <property type="entry name" value="NAC_dom_sf"/>
</dbReference>
<dbReference type="PANTHER" id="PTHR31079">
    <property type="entry name" value="NAC DOMAIN-CONTAINING PROTEIN 73"/>
    <property type="match status" value="1"/>
</dbReference>
<dbReference type="GO" id="GO:0005634">
    <property type="term" value="C:nucleus"/>
    <property type="evidence" value="ECO:0007669"/>
    <property type="project" value="TreeGrafter"/>
</dbReference>
<organism evidence="7 8">
    <name type="scientific">Coptis chinensis</name>
    <dbReference type="NCBI Taxonomy" id="261450"/>
    <lineage>
        <taxon>Eukaryota</taxon>
        <taxon>Viridiplantae</taxon>
        <taxon>Streptophyta</taxon>
        <taxon>Embryophyta</taxon>
        <taxon>Tracheophyta</taxon>
        <taxon>Spermatophyta</taxon>
        <taxon>Magnoliopsida</taxon>
        <taxon>Ranunculales</taxon>
        <taxon>Ranunculaceae</taxon>
        <taxon>Coptidoideae</taxon>
        <taxon>Coptis</taxon>
    </lineage>
</organism>
<evidence type="ECO:0000313" key="7">
    <source>
        <dbReference type="EMBL" id="KAF9606288.1"/>
    </source>
</evidence>
<accession>A0A835HXQ7</accession>
<dbReference type="Pfam" id="PF02365">
    <property type="entry name" value="NAM"/>
    <property type="match status" value="1"/>
</dbReference>
<sequence length="421" mass="47308">MARTWLVDIKGIARKVKNATQLSTYEIKDCGATRECPSCHHLIDNSDVSVEWPGLPAGVKFDPSDVELLEHLAGKVGFGDARPHILIDEFIPALEGDEGICYTHPENLPGAKKDGSSVHFFHRTSKAYATGHRKRRKIHGHYNSTEDVRWHKTGKTKPVMDGGLQKGFKKIMVLYGSSKKGSKPDKSNWVMHQYHLGTKENEADGEFVVSKIFYQQQPKQMDQRDIVEESVAMVKGACPSTPNTYMPIPPRAGKRPLLDEIDEENWNNSPTKVAEFTSEAPQRPSEDVHFDDGKAEPDWWATDSQVPEDLDSNNINALLLCNEILDTNEPINEFELKNDHYFVCSDSNKDYLFNGDSKTSCETKGGYWGISDLGNLEFETPPDFDLAVSFISQLFAIKCRCQGALLGDSFLYDRIWTCRGA</sequence>
<dbReference type="InterPro" id="IPR044799">
    <property type="entry name" value="SOG1-like"/>
</dbReference>
<dbReference type="FunFam" id="2.170.150.80:FF:000009">
    <property type="entry name" value="NAC domain-containing protein 8"/>
    <property type="match status" value="1"/>
</dbReference>
<evidence type="ECO:0000256" key="3">
    <source>
        <dbReference type="ARBA" id="ARBA00023163"/>
    </source>
</evidence>
<feature type="region of interest" description="Disordered" evidence="5">
    <location>
        <begin position="274"/>
        <end position="294"/>
    </location>
</feature>
<dbReference type="PANTHER" id="PTHR31079:SF2">
    <property type="entry name" value="NAC DOMAIN CONTAINING PROTEIN 44-RELATED"/>
    <property type="match status" value="1"/>
</dbReference>
<dbReference type="InterPro" id="IPR003441">
    <property type="entry name" value="NAC-dom"/>
</dbReference>
<keyword evidence="1" id="KW-0805">Transcription regulation</keyword>
<dbReference type="PROSITE" id="PS51005">
    <property type="entry name" value="NAC"/>
    <property type="match status" value="1"/>
</dbReference>
<keyword evidence="4" id="KW-0539">Nucleus</keyword>
<evidence type="ECO:0000256" key="4">
    <source>
        <dbReference type="ARBA" id="ARBA00023242"/>
    </source>
</evidence>
<keyword evidence="8" id="KW-1185">Reference proteome</keyword>
<keyword evidence="3" id="KW-0804">Transcription</keyword>
<keyword evidence="2" id="KW-0238">DNA-binding</keyword>
<evidence type="ECO:0000256" key="5">
    <source>
        <dbReference type="SAM" id="MobiDB-lite"/>
    </source>
</evidence>
<evidence type="ECO:0000313" key="8">
    <source>
        <dbReference type="Proteomes" id="UP000631114"/>
    </source>
</evidence>
<protein>
    <recommendedName>
        <fullName evidence="6">NAC domain-containing protein</fullName>
    </recommendedName>
</protein>